<dbReference type="Proteomes" id="UP000614424">
    <property type="component" value="Unassembled WGS sequence"/>
</dbReference>
<gene>
    <name evidence="4" type="ORF">H8E41_10115</name>
</gene>
<dbReference type="EMBL" id="JACNJZ010000140">
    <property type="protein sequence ID" value="MBC8318249.1"/>
    <property type="molecule type" value="Genomic_DNA"/>
</dbReference>
<dbReference type="InterPro" id="IPR029058">
    <property type="entry name" value="AB_hydrolase_fold"/>
</dbReference>
<reference evidence="4 5" key="1">
    <citation type="submission" date="2020-08" db="EMBL/GenBank/DDBJ databases">
        <title>Bridging the membrane lipid divide: bacteria of the FCB group superphylum have the potential to synthesize archaeal ether lipids.</title>
        <authorList>
            <person name="Villanueva L."/>
            <person name="Von Meijenfeldt F.A.B."/>
            <person name="Westbye A.B."/>
            <person name="Yadav S."/>
            <person name="Hopmans E.C."/>
            <person name="Dutilh B.E."/>
            <person name="Sinninghe Damste J.S."/>
        </authorList>
    </citation>
    <scope>NUCLEOTIDE SEQUENCE [LARGE SCALE GENOMIC DNA]</scope>
    <source>
        <strain evidence="4">NIOZ-UU47</strain>
    </source>
</reference>
<dbReference type="InterPro" id="IPR050565">
    <property type="entry name" value="LYPA1-2/EST-like"/>
</dbReference>
<proteinExistence type="inferred from homology"/>
<dbReference type="InterPro" id="IPR003140">
    <property type="entry name" value="PLipase/COase/thioEstase"/>
</dbReference>
<evidence type="ECO:0000259" key="3">
    <source>
        <dbReference type="Pfam" id="PF02230"/>
    </source>
</evidence>
<organism evidence="4 5">
    <name type="scientific">Candidatus Desulfobia pelagia</name>
    <dbReference type="NCBI Taxonomy" id="2841692"/>
    <lineage>
        <taxon>Bacteria</taxon>
        <taxon>Pseudomonadati</taxon>
        <taxon>Thermodesulfobacteriota</taxon>
        <taxon>Desulfobulbia</taxon>
        <taxon>Desulfobulbales</taxon>
        <taxon>Desulfobulbaceae</taxon>
        <taxon>Candidatus Desulfobia</taxon>
    </lineage>
</organism>
<sequence>MKLLPAIEIETKDNPDTSIIWLHGLGADGNDFAPIIPELRLPESMAVRFIFPHAPQIPVTVNEGYVMPAWYDILEMEIDRKVDTEGLLASANEINGFIENELERGIDSRRIIVIGFSQGGAVAYQVALSHAKPLGGLLAMSCYFATSASIQLNEANKDLSLEIHHGTYDPVVPESLGKNAAEQLKNHGYIVNFRSYPMEHGVCPQQIEDISKWLQQLL</sequence>
<dbReference type="PANTHER" id="PTHR10655">
    <property type="entry name" value="LYSOPHOSPHOLIPASE-RELATED"/>
    <property type="match status" value="1"/>
</dbReference>
<dbReference type="Gene3D" id="3.40.50.1820">
    <property type="entry name" value="alpha/beta hydrolase"/>
    <property type="match status" value="1"/>
</dbReference>
<comment type="similarity">
    <text evidence="1">Belongs to the AB hydrolase superfamily. AB hydrolase 2 family.</text>
</comment>
<dbReference type="AlphaFoldDB" id="A0A8J6NGM4"/>
<dbReference type="GO" id="GO:0016787">
    <property type="term" value="F:hydrolase activity"/>
    <property type="evidence" value="ECO:0007669"/>
    <property type="project" value="UniProtKB-KW"/>
</dbReference>
<feature type="domain" description="Phospholipase/carboxylesterase/thioesterase" evidence="3">
    <location>
        <begin position="10"/>
        <end position="216"/>
    </location>
</feature>
<evidence type="ECO:0000256" key="2">
    <source>
        <dbReference type="ARBA" id="ARBA00022801"/>
    </source>
</evidence>
<protein>
    <submittedName>
        <fullName evidence="4">Dienelactone hydrolase family protein</fullName>
    </submittedName>
</protein>
<dbReference type="Pfam" id="PF02230">
    <property type="entry name" value="Abhydrolase_2"/>
    <property type="match status" value="1"/>
</dbReference>
<keyword evidence="2 4" id="KW-0378">Hydrolase</keyword>
<evidence type="ECO:0000256" key="1">
    <source>
        <dbReference type="ARBA" id="ARBA00006499"/>
    </source>
</evidence>
<evidence type="ECO:0000313" key="4">
    <source>
        <dbReference type="EMBL" id="MBC8318249.1"/>
    </source>
</evidence>
<dbReference type="SUPFAM" id="SSF53474">
    <property type="entry name" value="alpha/beta-Hydrolases"/>
    <property type="match status" value="1"/>
</dbReference>
<comment type="caution">
    <text evidence="4">The sequence shown here is derived from an EMBL/GenBank/DDBJ whole genome shotgun (WGS) entry which is preliminary data.</text>
</comment>
<dbReference type="PANTHER" id="PTHR10655:SF17">
    <property type="entry name" value="LYSOPHOSPHOLIPASE-LIKE PROTEIN 1"/>
    <property type="match status" value="1"/>
</dbReference>
<evidence type="ECO:0000313" key="5">
    <source>
        <dbReference type="Proteomes" id="UP000614424"/>
    </source>
</evidence>
<name>A0A8J6NGM4_9BACT</name>
<accession>A0A8J6NGM4</accession>